<dbReference type="Gene3D" id="1.10.287.70">
    <property type="match status" value="1"/>
</dbReference>
<dbReference type="InterPro" id="IPR001828">
    <property type="entry name" value="ANF_lig-bd_rcpt"/>
</dbReference>
<keyword evidence="12 13" id="KW-0407">Ion channel</keyword>
<dbReference type="Gene3D" id="3.40.50.2300">
    <property type="match status" value="2"/>
</dbReference>
<comment type="caution">
    <text evidence="19">The sequence shown here is derived from an EMBL/GenBank/DDBJ whole genome shotgun (WGS) entry which is preliminary data.</text>
</comment>
<evidence type="ECO:0000256" key="13">
    <source>
        <dbReference type="PIRNR" id="PIRNR037090"/>
    </source>
</evidence>
<dbReference type="SUPFAM" id="SSF53822">
    <property type="entry name" value="Periplasmic binding protein-like I"/>
    <property type="match status" value="1"/>
</dbReference>
<reference evidence="19" key="1">
    <citation type="journal article" date="2023" name="GigaByte">
        <title>Genome assembly of the bearded iris, Iris pallida Lam.</title>
        <authorList>
            <person name="Bruccoleri R.E."/>
            <person name="Oakeley E.J."/>
            <person name="Faust A.M.E."/>
            <person name="Altorfer M."/>
            <person name="Dessus-Babus S."/>
            <person name="Burckhardt D."/>
            <person name="Oertli M."/>
            <person name="Naumann U."/>
            <person name="Petersen F."/>
            <person name="Wong J."/>
        </authorList>
    </citation>
    <scope>NUCLEOTIDE SEQUENCE</scope>
    <source>
        <strain evidence="19">GSM-AAB239-AS_SAM_17_03QT</strain>
    </source>
</reference>
<dbReference type="Proteomes" id="UP001140949">
    <property type="component" value="Unassembled WGS sequence"/>
</dbReference>
<evidence type="ECO:0000256" key="10">
    <source>
        <dbReference type="ARBA" id="ARBA00023180"/>
    </source>
</evidence>
<evidence type="ECO:0000256" key="6">
    <source>
        <dbReference type="ARBA" id="ARBA00022989"/>
    </source>
</evidence>
<evidence type="ECO:0000256" key="9">
    <source>
        <dbReference type="ARBA" id="ARBA00023170"/>
    </source>
</evidence>
<dbReference type="AlphaFoldDB" id="A0AAX6E0V1"/>
<keyword evidence="14" id="KW-1015">Disulfide bond</keyword>
<dbReference type="FunFam" id="3.40.50.2300:FF:000188">
    <property type="entry name" value="Glutamate receptor"/>
    <property type="match status" value="1"/>
</dbReference>
<dbReference type="CDD" id="cd19990">
    <property type="entry name" value="PBP1_GABAb_receptor_plant"/>
    <property type="match status" value="1"/>
</dbReference>
<dbReference type="GO" id="GO:0016020">
    <property type="term" value="C:membrane"/>
    <property type="evidence" value="ECO:0007669"/>
    <property type="project" value="UniProtKB-SubCell"/>
</dbReference>
<reference evidence="19" key="2">
    <citation type="submission" date="2023-04" db="EMBL/GenBank/DDBJ databases">
        <authorList>
            <person name="Bruccoleri R.E."/>
            <person name="Oakeley E.J."/>
            <person name="Faust A.-M."/>
            <person name="Dessus-Babus S."/>
            <person name="Altorfer M."/>
            <person name="Burckhardt D."/>
            <person name="Oertli M."/>
            <person name="Naumann U."/>
            <person name="Petersen F."/>
            <person name="Wong J."/>
        </authorList>
    </citation>
    <scope>NUCLEOTIDE SEQUENCE</scope>
    <source>
        <strain evidence="19">GSM-AAB239-AS_SAM_17_03QT</strain>
        <tissue evidence="19">Leaf</tissue>
    </source>
</reference>
<evidence type="ECO:0000256" key="11">
    <source>
        <dbReference type="ARBA" id="ARBA00023286"/>
    </source>
</evidence>
<dbReference type="Pfam" id="PF01094">
    <property type="entry name" value="ANF_receptor"/>
    <property type="match status" value="1"/>
</dbReference>
<evidence type="ECO:0000256" key="17">
    <source>
        <dbReference type="SAM" id="SignalP"/>
    </source>
</evidence>
<keyword evidence="3 13" id="KW-0813">Transport</keyword>
<dbReference type="GO" id="GO:0015276">
    <property type="term" value="F:ligand-gated monoatomic ion channel activity"/>
    <property type="evidence" value="ECO:0007669"/>
    <property type="project" value="InterPro"/>
</dbReference>
<proteinExistence type="inferred from homology"/>
<evidence type="ECO:0000313" key="20">
    <source>
        <dbReference type="Proteomes" id="UP001140949"/>
    </source>
</evidence>
<feature type="transmembrane region" description="Helical" evidence="16">
    <location>
        <begin position="590"/>
        <end position="608"/>
    </location>
</feature>
<feature type="transmembrane region" description="Helical" evidence="16">
    <location>
        <begin position="832"/>
        <end position="856"/>
    </location>
</feature>
<keyword evidence="10" id="KW-0325">Glycoprotein</keyword>
<keyword evidence="5 17" id="KW-0732">Signal</keyword>
<evidence type="ECO:0000256" key="14">
    <source>
        <dbReference type="PIRSR" id="PIRSR037090-50"/>
    </source>
</evidence>
<keyword evidence="11 13" id="KW-1071">Ligand-gated ion channel</keyword>
<dbReference type="InterPro" id="IPR044440">
    <property type="entry name" value="GABAb_receptor_plant_PBP1"/>
</dbReference>
<evidence type="ECO:0000256" key="12">
    <source>
        <dbReference type="ARBA" id="ARBA00023303"/>
    </source>
</evidence>
<dbReference type="Gene3D" id="3.40.190.10">
    <property type="entry name" value="Periplasmic binding protein-like II"/>
    <property type="match status" value="2"/>
</dbReference>
<comment type="similarity">
    <text evidence="2 13">Belongs to the glutamate-gated ion channel (TC 1.A.10.1) family.</text>
</comment>
<keyword evidence="6 16" id="KW-1133">Transmembrane helix</keyword>
<evidence type="ECO:0000256" key="8">
    <source>
        <dbReference type="ARBA" id="ARBA00023136"/>
    </source>
</evidence>
<dbReference type="PANTHER" id="PTHR18966">
    <property type="entry name" value="IONOTROPIC GLUTAMATE RECEPTOR"/>
    <property type="match status" value="1"/>
</dbReference>
<evidence type="ECO:0000256" key="5">
    <source>
        <dbReference type="ARBA" id="ARBA00022729"/>
    </source>
</evidence>
<dbReference type="EMBL" id="JANAVB010040817">
    <property type="protein sequence ID" value="KAJ6797674.1"/>
    <property type="molecule type" value="Genomic_DNA"/>
</dbReference>
<evidence type="ECO:0000256" key="15">
    <source>
        <dbReference type="SAM" id="MobiDB-lite"/>
    </source>
</evidence>
<gene>
    <name evidence="19" type="ORF">M6B38_215940</name>
</gene>
<dbReference type="Pfam" id="PF00060">
    <property type="entry name" value="Lig_chan"/>
    <property type="match status" value="1"/>
</dbReference>
<dbReference type="PIRSF" id="PIRSF037090">
    <property type="entry name" value="Iontro_Glu-like_rcpt_pln"/>
    <property type="match status" value="1"/>
</dbReference>
<comment type="subcellular location">
    <subcellularLocation>
        <location evidence="1">Membrane</location>
        <topology evidence="1">Multi-pass membrane protein</topology>
    </subcellularLocation>
</comment>
<dbReference type="FunFam" id="3.40.190.10:FF:000195">
    <property type="entry name" value="Glutamate receptor 2.7"/>
    <property type="match status" value="1"/>
</dbReference>
<organism evidence="19 20">
    <name type="scientific">Iris pallida</name>
    <name type="common">Sweet iris</name>
    <dbReference type="NCBI Taxonomy" id="29817"/>
    <lineage>
        <taxon>Eukaryota</taxon>
        <taxon>Viridiplantae</taxon>
        <taxon>Streptophyta</taxon>
        <taxon>Embryophyta</taxon>
        <taxon>Tracheophyta</taxon>
        <taxon>Spermatophyta</taxon>
        <taxon>Magnoliopsida</taxon>
        <taxon>Liliopsida</taxon>
        <taxon>Asparagales</taxon>
        <taxon>Iridaceae</taxon>
        <taxon>Iridoideae</taxon>
        <taxon>Irideae</taxon>
        <taxon>Iris</taxon>
    </lineage>
</organism>
<name>A0AAX6E0V1_IRIPA</name>
<evidence type="ECO:0000256" key="3">
    <source>
        <dbReference type="ARBA" id="ARBA00022448"/>
    </source>
</evidence>
<keyword evidence="8 13" id="KW-0472">Membrane</keyword>
<feature type="signal peptide" evidence="17">
    <location>
        <begin position="1"/>
        <end position="25"/>
    </location>
</feature>
<feature type="disulfide bond" evidence="14">
    <location>
        <begin position="758"/>
        <end position="814"/>
    </location>
</feature>
<feature type="compositionally biased region" description="Polar residues" evidence="15">
    <location>
        <begin position="911"/>
        <end position="928"/>
    </location>
</feature>
<keyword evidence="9 13" id="KW-0675">Receptor</keyword>
<accession>A0AAX6E0V1</accession>
<evidence type="ECO:0000256" key="7">
    <source>
        <dbReference type="ARBA" id="ARBA00023065"/>
    </source>
</evidence>
<feature type="region of interest" description="Disordered" evidence="15">
    <location>
        <begin position="905"/>
        <end position="937"/>
    </location>
</feature>
<keyword evidence="20" id="KW-1185">Reference proteome</keyword>
<evidence type="ECO:0000256" key="1">
    <source>
        <dbReference type="ARBA" id="ARBA00004141"/>
    </source>
</evidence>
<feature type="chain" id="PRO_5043702345" description="Glutamate receptor" evidence="17">
    <location>
        <begin position="26"/>
        <end position="984"/>
    </location>
</feature>
<comment type="function">
    <text evidence="13">Glutamate-gated receptor that probably acts as non-selective cation channel.</text>
</comment>
<dbReference type="CDD" id="cd13686">
    <property type="entry name" value="GluR_Plant"/>
    <property type="match status" value="1"/>
</dbReference>
<dbReference type="SUPFAM" id="SSF53850">
    <property type="entry name" value="Periplasmic binding protein-like II"/>
    <property type="match status" value="1"/>
</dbReference>
<evidence type="ECO:0000256" key="16">
    <source>
        <dbReference type="SAM" id="Phobius"/>
    </source>
</evidence>
<dbReference type="InterPro" id="IPR017103">
    <property type="entry name" value="Iontropic_Glu_rcpt_pln"/>
</dbReference>
<evidence type="ECO:0000313" key="19">
    <source>
        <dbReference type="EMBL" id="KAJ6797674.1"/>
    </source>
</evidence>
<feature type="domain" description="Ionotropic glutamate receptor C-terminal" evidence="18">
    <location>
        <begin position="464"/>
        <end position="810"/>
    </location>
</feature>
<keyword evidence="7 13" id="KW-0406">Ion transport</keyword>
<sequence length="984" mass="107197">MRITLSFPILLLLLVLLLFPSAAAAAPAEVNVGVILDLNSTIGSICQVSVKIALSDYYAAHPDSATRLRLYFRHSPRDDVVSAAAAAVDLIGNYRVSAILGPQTTTSAAFVADIGSKSHVPVVSFSATSPSLSPSAPASFFIRAAVSDAASAQPIAALVEYFAWRRAVVVYEDSDYGSAFVPYLVDALDAVGSQVTYRVAVLESASGDTVLSQLYQLKSMQTRVFVVHATAGLALKIFANAKKAGMMEDGFAWIATDAITGLIGSMDRLTVLDSMQGVLGVRPHVSHKPERFREFVRKWRREFLTENPNSDVVDVSTYGVWAYDAVTAVATAAEAVGVAAAGKASGGGGSLLSKLPVMESGEKLVEEIRRTELEGLAGQFKLVNGELNATVFQIANVVEEKAHGIGFWKPSNGLSMKLHSAAKANNKGNSSNSMIRLRPVFWPGDSMKVPNGFVPTTTSERKLKIYVPGPVDTGFHSFLSVTRNPVTKEVVAGGFVIEVFEEAVKRLPYALPFEYVMREEGKRGMKYDELMKQVPGKYDAVVGDVTITANRSEFVDFTLPYTVAGVSMVVPIRDERSKTWIFLKPLKADLWLVSGAFFVFTGFVVWVIEHRVNEEFRGPPAHQAGTVFYFTFSTLVFAHRESMVSNLSRFVVVIWIFVVFILQSSYTANLTSMLTVRKIRPTVTDINELIKSKENVGYLENSFIRGRLQKLGFDNSTLKPYKSPEQYADALKNGSTNGGVAAIIDEIPYLKVFLKDYCDSYIMAGPTNKTGGFGFAFPKGSPIVPDLSRAILNLTESDQMAEIERRWFGDETGCTIEGSKISLNQSLSFMSFWGLFLITGSTSLLALFFCLASFLYKNRHILSQVVAPKKSIKYRVHSVVKLYDQKDLTSHTFRRGELRNRAAMSMEDPSASPSVNNNIGSPVSTSDHTYGGTPSVELTSPRQERALLCLQPNFTTPLQPDTCRASIGGGEEMVGPGGAHVAGG</sequence>
<feature type="transmembrane region" description="Helical" evidence="16">
    <location>
        <begin position="650"/>
        <end position="668"/>
    </location>
</feature>
<protein>
    <recommendedName>
        <fullName evidence="13">Glutamate receptor</fullName>
    </recommendedName>
</protein>
<evidence type="ECO:0000256" key="4">
    <source>
        <dbReference type="ARBA" id="ARBA00022692"/>
    </source>
</evidence>
<dbReference type="InterPro" id="IPR028082">
    <property type="entry name" value="Peripla_BP_I"/>
</dbReference>
<dbReference type="FunFam" id="1.10.287.70:FF:000037">
    <property type="entry name" value="Glutamate receptor"/>
    <property type="match status" value="1"/>
</dbReference>
<dbReference type="SMART" id="SM00079">
    <property type="entry name" value="PBPe"/>
    <property type="match status" value="1"/>
</dbReference>
<dbReference type="InterPro" id="IPR001320">
    <property type="entry name" value="Iontro_rcpt_C"/>
</dbReference>
<evidence type="ECO:0000256" key="2">
    <source>
        <dbReference type="ARBA" id="ARBA00008685"/>
    </source>
</evidence>
<dbReference type="InterPro" id="IPR015683">
    <property type="entry name" value="Ionotropic_Glu_rcpt"/>
</dbReference>
<keyword evidence="4 16" id="KW-0812">Transmembrane</keyword>
<dbReference type="FunFam" id="3.40.190.10:FF:000396">
    <property type="entry name" value="Glutamate receptor"/>
    <property type="match status" value="1"/>
</dbReference>
<evidence type="ECO:0000259" key="18">
    <source>
        <dbReference type="SMART" id="SM00079"/>
    </source>
</evidence>